<feature type="domain" description="Single Cache" evidence="7">
    <location>
        <begin position="37"/>
        <end position="122"/>
    </location>
</feature>
<dbReference type="EMBL" id="FQXZ01000049">
    <property type="protein sequence ID" value="SHI83700.1"/>
    <property type="molecule type" value="Genomic_DNA"/>
</dbReference>
<dbReference type="RefSeq" id="WP_073606032.1">
    <property type="nucleotide sequence ID" value="NZ_FQXZ01000049.1"/>
</dbReference>
<sequence>MVNRLQWNHLPKTTPLFAISLVLLLMLVCFYTLHILRVSLIEARKHEVNTVLSMAKHYSAGVISQEQAGELTLEEAEQQLVDFLSGLRDGKSRYVWANDGNAFARVHVRPHVLGRFQKSYTRDMSLLQEQDPVFIVTTNVKPGDDVRVLKINGVTRIPVWNWTVGFGIYMDEFNTGYWHHAGRIILAFAGVIFALILMFWWLFRKRDDSLTD</sequence>
<feature type="transmembrane region" description="Helical" evidence="6">
    <location>
        <begin position="16"/>
        <end position="36"/>
    </location>
</feature>
<dbReference type="GO" id="GO:0005886">
    <property type="term" value="C:plasma membrane"/>
    <property type="evidence" value="ECO:0007669"/>
    <property type="project" value="UniProtKB-SubCell"/>
</dbReference>
<feature type="transmembrane region" description="Helical" evidence="6">
    <location>
        <begin position="184"/>
        <end position="203"/>
    </location>
</feature>
<dbReference type="AlphaFoldDB" id="A0A1M6EEF9"/>
<evidence type="ECO:0000256" key="4">
    <source>
        <dbReference type="ARBA" id="ARBA00022989"/>
    </source>
</evidence>
<evidence type="ECO:0000256" key="1">
    <source>
        <dbReference type="ARBA" id="ARBA00004651"/>
    </source>
</evidence>
<proteinExistence type="predicted"/>
<organism evidence="8 9">
    <name type="scientific">Vibrio aerogenes CECT 7868</name>
    <dbReference type="NCBI Taxonomy" id="1216006"/>
    <lineage>
        <taxon>Bacteria</taxon>
        <taxon>Pseudomonadati</taxon>
        <taxon>Pseudomonadota</taxon>
        <taxon>Gammaproteobacteria</taxon>
        <taxon>Vibrionales</taxon>
        <taxon>Vibrionaceae</taxon>
        <taxon>Vibrio</taxon>
    </lineage>
</organism>
<dbReference type="InterPro" id="IPR033480">
    <property type="entry name" value="sCache_2"/>
</dbReference>
<evidence type="ECO:0000256" key="6">
    <source>
        <dbReference type="SAM" id="Phobius"/>
    </source>
</evidence>
<dbReference type="STRING" id="1216006.VA7868_04439"/>
<keyword evidence="4 6" id="KW-1133">Transmembrane helix</keyword>
<comment type="subcellular location">
    <subcellularLocation>
        <location evidence="1">Cell membrane</location>
        <topology evidence="1">Multi-pass membrane protein</topology>
    </subcellularLocation>
</comment>
<keyword evidence="5 6" id="KW-0472">Membrane</keyword>
<dbReference type="OrthoDB" id="6376221at2"/>
<evidence type="ECO:0000256" key="3">
    <source>
        <dbReference type="ARBA" id="ARBA00022692"/>
    </source>
</evidence>
<evidence type="ECO:0000313" key="9">
    <source>
        <dbReference type="Proteomes" id="UP000184608"/>
    </source>
</evidence>
<gene>
    <name evidence="8" type="primary">mcp4_7</name>
    <name evidence="8" type="ORF">VA7868_04439</name>
</gene>
<evidence type="ECO:0000313" key="8">
    <source>
        <dbReference type="EMBL" id="SHI83700.1"/>
    </source>
</evidence>
<name>A0A1M6EEF9_9VIBR</name>
<accession>A0A1M6EEF9</accession>
<reference evidence="8 9" key="1">
    <citation type="submission" date="2016-11" db="EMBL/GenBank/DDBJ databases">
        <authorList>
            <person name="Jaros S."/>
            <person name="Januszkiewicz K."/>
            <person name="Wedrychowicz H."/>
        </authorList>
    </citation>
    <scope>NUCLEOTIDE SEQUENCE [LARGE SCALE GENOMIC DNA]</scope>
    <source>
        <strain evidence="8 9">CECT 7868</strain>
    </source>
</reference>
<dbReference type="Pfam" id="PF17200">
    <property type="entry name" value="sCache_2"/>
    <property type="match status" value="1"/>
</dbReference>
<evidence type="ECO:0000256" key="2">
    <source>
        <dbReference type="ARBA" id="ARBA00022475"/>
    </source>
</evidence>
<protein>
    <submittedName>
        <fullName evidence="8">Methyl-accepting chemotaxis protein 4</fullName>
    </submittedName>
</protein>
<dbReference type="Proteomes" id="UP000184608">
    <property type="component" value="Unassembled WGS sequence"/>
</dbReference>
<keyword evidence="9" id="KW-1185">Reference proteome</keyword>
<keyword evidence="3 6" id="KW-0812">Transmembrane</keyword>
<evidence type="ECO:0000256" key="5">
    <source>
        <dbReference type="ARBA" id="ARBA00023136"/>
    </source>
</evidence>
<keyword evidence="2" id="KW-1003">Cell membrane</keyword>
<evidence type="ECO:0000259" key="7">
    <source>
        <dbReference type="SMART" id="SM01049"/>
    </source>
</evidence>
<dbReference type="SMART" id="SM01049">
    <property type="entry name" value="Cache_2"/>
    <property type="match status" value="1"/>
</dbReference>
<dbReference type="Gene3D" id="3.30.450.20">
    <property type="entry name" value="PAS domain"/>
    <property type="match status" value="1"/>
</dbReference>